<name>A0ABY6KDP9_9ARAC</name>
<dbReference type="Proteomes" id="UP001235939">
    <property type="component" value="Chromosome 04"/>
</dbReference>
<feature type="compositionally biased region" description="Polar residues" evidence="3">
    <location>
        <begin position="58"/>
        <end position="67"/>
    </location>
</feature>
<evidence type="ECO:0000313" key="6">
    <source>
        <dbReference type="Proteomes" id="UP001235939"/>
    </source>
</evidence>
<evidence type="ECO:0000256" key="1">
    <source>
        <dbReference type="ARBA" id="ARBA00022993"/>
    </source>
</evidence>
<evidence type="ECO:0000256" key="3">
    <source>
        <dbReference type="SAM" id="MobiDB-lite"/>
    </source>
</evidence>
<dbReference type="Gene3D" id="3.40.50.1950">
    <property type="entry name" value="Flavin prenyltransferase-like"/>
    <property type="match status" value="1"/>
</dbReference>
<keyword evidence="1" id="KW-0173">Coenzyme A biosynthesis</keyword>
<sequence length="267" mass="29972">MANPLAWVGKTCHQERHPQGRDHLSRSCWIHRHGVLVRYSPDSHIAGVASKSPHEETASNSGPSPSGRQLAMSPHILVACTGSVATIKLPALLRELRSKVDNPEIKVVLTQSSKHFLRNCMEEVHQCAVQVLEDKDEWETWNKIGDSVLHIDLRRWADILVIAPLDANTLAKMAQGLCDNLLTCIVRAWDPHKPLLFCPAMNTYMWEHPATQPHIEQLRRWNYVEVPCVCKKLACGDLGYGGMAEVPAIAEQALHHLNNYLDATRDK</sequence>
<organism evidence="5 6">
    <name type="scientific">Cordylochernes scorpioides</name>
    <dbReference type="NCBI Taxonomy" id="51811"/>
    <lineage>
        <taxon>Eukaryota</taxon>
        <taxon>Metazoa</taxon>
        <taxon>Ecdysozoa</taxon>
        <taxon>Arthropoda</taxon>
        <taxon>Chelicerata</taxon>
        <taxon>Arachnida</taxon>
        <taxon>Pseudoscorpiones</taxon>
        <taxon>Cheliferoidea</taxon>
        <taxon>Chernetidae</taxon>
        <taxon>Cordylochernes</taxon>
    </lineage>
</organism>
<protein>
    <submittedName>
        <fullName evidence="5">PPCDC</fullName>
    </submittedName>
</protein>
<evidence type="ECO:0000256" key="2">
    <source>
        <dbReference type="ARBA" id="ARBA00038350"/>
    </source>
</evidence>
<proteinExistence type="inferred from homology"/>
<dbReference type="EMBL" id="CP092866">
    <property type="protein sequence ID" value="UYV66534.1"/>
    <property type="molecule type" value="Genomic_DNA"/>
</dbReference>
<gene>
    <name evidence="5" type="ORF">LAZ67_4001986</name>
</gene>
<dbReference type="PANTHER" id="PTHR14359:SF6">
    <property type="entry name" value="PHOSPHOPANTOTHENOYLCYSTEINE DECARBOXYLASE"/>
    <property type="match status" value="1"/>
</dbReference>
<feature type="region of interest" description="Disordered" evidence="3">
    <location>
        <begin position="46"/>
        <end position="68"/>
    </location>
</feature>
<feature type="domain" description="Flavoprotein" evidence="4">
    <location>
        <begin position="75"/>
        <end position="256"/>
    </location>
</feature>
<evidence type="ECO:0000313" key="5">
    <source>
        <dbReference type="EMBL" id="UYV66534.1"/>
    </source>
</evidence>
<dbReference type="PANTHER" id="PTHR14359">
    <property type="entry name" value="HOMO-OLIGOMERIC FLAVIN CONTAINING CYS DECARBOXYLASE FAMILY"/>
    <property type="match status" value="1"/>
</dbReference>
<keyword evidence="6" id="KW-1185">Reference proteome</keyword>
<dbReference type="SUPFAM" id="SSF52507">
    <property type="entry name" value="Homo-oligomeric flavin-containing Cys decarboxylases, HFCD"/>
    <property type="match status" value="1"/>
</dbReference>
<evidence type="ECO:0000259" key="4">
    <source>
        <dbReference type="Pfam" id="PF02441"/>
    </source>
</evidence>
<dbReference type="InterPro" id="IPR003382">
    <property type="entry name" value="Flavoprotein"/>
</dbReference>
<accession>A0ABY6KDP9</accession>
<reference evidence="5 6" key="1">
    <citation type="submission" date="2022-01" db="EMBL/GenBank/DDBJ databases">
        <title>A chromosomal length assembly of Cordylochernes scorpioides.</title>
        <authorList>
            <person name="Zeh D."/>
            <person name="Zeh J."/>
        </authorList>
    </citation>
    <scope>NUCLEOTIDE SEQUENCE [LARGE SCALE GENOMIC DNA]</scope>
    <source>
        <strain evidence="5">IN4F17</strain>
        <tissue evidence="5">Whole Body</tissue>
    </source>
</reference>
<comment type="similarity">
    <text evidence="2">Belongs to the HFCD (homooligomeric flavin containing Cys decarboxylase) superfamily.</text>
</comment>
<dbReference type="InterPro" id="IPR036551">
    <property type="entry name" value="Flavin_trans-like"/>
</dbReference>
<dbReference type="Pfam" id="PF02441">
    <property type="entry name" value="Flavoprotein"/>
    <property type="match status" value="1"/>
</dbReference>